<dbReference type="EMBL" id="NEVH01013550">
    <property type="protein sequence ID" value="PNF28794.1"/>
    <property type="molecule type" value="Genomic_DNA"/>
</dbReference>
<dbReference type="InParanoid" id="A0A2J7QJP4"/>
<keyword evidence="2" id="KW-1185">Reference proteome</keyword>
<protein>
    <recommendedName>
        <fullName evidence="3">HAT C-terminal dimerisation domain-containing protein</fullName>
    </recommendedName>
</protein>
<evidence type="ECO:0008006" key="3">
    <source>
        <dbReference type="Google" id="ProtNLM"/>
    </source>
</evidence>
<dbReference type="STRING" id="105785.A0A2J7QJP4"/>
<dbReference type="PANTHER" id="PTHR45913">
    <property type="entry name" value="EPM2A-INTERACTING PROTEIN 1"/>
    <property type="match status" value="1"/>
</dbReference>
<comment type="caution">
    <text evidence="1">The sequence shown here is derived from an EMBL/GenBank/DDBJ whole genome shotgun (WGS) entry which is preliminary data.</text>
</comment>
<dbReference type="Proteomes" id="UP000235965">
    <property type="component" value="Unassembled WGS sequence"/>
</dbReference>
<name>A0A2J7QJP4_9NEOP</name>
<proteinExistence type="predicted"/>
<dbReference type="PANTHER" id="PTHR45913:SF21">
    <property type="entry name" value="DUF4371 DOMAIN-CONTAINING PROTEIN"/>
    <property type="match status" value="1"/>
</dbReference>
<evidence type="ECO:0000313" key="1">
    <source>
        <dbReference type="EMBL" id="PNF28794.1"/>
    </source>
</evidence>
<gene>
    <name evidence="1" type="ORF">B7P43_G05699</name>
</gene>
<feature type="non-terminal residue" evidence="1">
    <location>
        <position position="1"/>
    </location>
</feature>
<accession>A0A2J7QJP4</accession>
<reference evidence="1 2" key="1">
    <citation type="submission" date="2017-12" db="EMBL/GenBank/DDBJ databases">
        <title>Hemimetabolous genomes reveal molecular basis of termite eusociality.</title>
        <authorList>
            <person name="Harrison M.C."/>
            <person name="Jongepier E."/>
            <person name="Robertson H.M."/>
            <person name="Arning N."/>
            <person name="Bitard-Feildel T."/>
            <person name="Chao H."/>
            <person name="Childers C.P."/>
            <person name="Dinh H."/>
            <person name="Doddapaneni H."/>
            <person name="Dugan S."/>
            <person name="Gowin J."/>
            <person name="Greiner C."/>
            <person name="Han Y."/>
            <person name="Hu H."/>
            <person name="Hughes D.S.T."/>
            <person name="Huylmans A.-K."/>
            <person name="Kemena C."/>
            <person name="Kremer L.P.M."/>
            <person name="Lee S.L."/>
            <person name="Lopez-Ezquerra A."/>
            <person name="Mallet L."/>
            <person name="Monroy-Kuhn J.M."/>
            <person name="Moser A."/>
            <person name="Murali S.C."/>
            <person name="Muzny D.M."/>
            <person name="Otani S."/>
            <person name="Piulachs M.-D."/>
            <person name="Poelchau M."/>
            <person name="Qu J."/>
            <person name="Schaub F."/>
            <person name="Wada-Katsumata A."/>
            <person name="Worley K.C."/>
            <person name="Xie Q."/>
            <person name="Ylla G."/>
            <person name="Poulsen M."/>
            <person name="Gibbs R.A."/>
            <person name="Schal C."/>
            <person name="Richards S."/>
            <person name="Belles X."/>
            <person name="Korb J."/>
            <person name="Bornberg-Bauer E."/>
        </authorList>
    </citation>
    <scope>NUCLEOTIDE SEQUENCE [LARGE SCALE GENOMIC DNA]</scope>
    <source>
        <tissue evidence="1">Whole body</tissue>
    </source>
</reference>
<evidence type="ECO:0000313" key="2">
    <source>
        <dbReference type="Proteomes" id="UP000235965"/>
    </source>
</evidence>
<dbReference type="AlphaFoldDB" id="A0A2J7QJP4"/>
<organism evidence="1 2">
    <name type="scientific">Cryptotermes secundus</name>
    <dbReference type="NCBI Taxonomy" id="105785"/>
    <lineage>
        <taxon>Eukaryota</taxon>
        <taxon>Metazoa</taxon>
        <taxon>Ecdysozoa</taxon>
        <taxon>Arthropoda</taxon>
        <taxon>Hexapoda</taxon>
        <taxon>Insecta</taxon>
        <taxon>Pterygota</taxon>
        <taxon>Neoptera</taxon>
        <taxon>Polyneoptera</taxon>
        <taxon>Dictyoptera</taxon>
        <taxon>Blattodea</taxon>
        <taxon>Blattoidea</taxon>
        <taxon>Termitoidae</taxon>
        <taxon>Kalotermitidae</taxon>
        <taxon>Cryptotermitinae</taxon>
        <taxon>Cryptotermes</taxon>
    </lineage>
</organism>
<sequence>QSSFKVSNLIVKNCKPFSEGEFVKECFFEIADYLFEGFKNKKDIIATIQDLQLLRNTTVRRMEMTCGNNGLIALCRQYGDFPDFLSYRCIIHQQVLASKRLNTNTVMEIAFKIINSIRGKSLQRPLFNPTPEEGPPDITLHTDVRWLSRYKFLQRFRSFLSEMNSFLEERGDEKAESEDEKWLFELAFLAVFTGKLI</sequence>